<evidence type="ECO:0000313" key="2">
    <source>
        <dbReference type="Proteomes" id="UP001212499"/>
    </source>
</evidence>
<protein>
    <submittedName>
        <fullName evidence="1">Uncharacterized protein</fullName>
    </submittedName>
</protein>
<gene>
    <name evidence="1" type="ORF">PN457_06120</name>
</gene>
<evidence type="ECO:0000313" key="1">
    <source>
        <dbReference type="EMBL" id="MDB9539241.1"/>
    </source>
</evidence>
<name>A0ABT5AS31_9CYAN</name>
<accession>A0ABT5AS31</accession>
<dbReference type="Proteomes" id="UP001212499">
    <property type="component" value="Unassembled WGS sequence"/>
</dbReference>
<sequence length="529" mass="59405">MENWQFLIQKQGDRSWYNLQFPNLEISEGIYRVLARSHLGNTEVEIRVTHSSTQQIPSKRLIHKQSRRTDAQGLISVIPFTYLKPGTWQFQCSADLMSDLLGKSWQYSIYIEVLFQQSTGVWSPSPTDENRGSNLPPFHPTTTSIISLSDLGIPIAMDNAVISQPVSPALLQGETAQQRVENFMAVGLNSTETVSDDHRVEDTLSIKPSLPLSLSLDRETYIAPWGETAVIRGRVELQDQINWEGEKAPERLYALELLIELRSPTGSDIFTQVWQPLPDSTLPIKISSAICIPVDCQSQLILADIHLYGALTKLGEVVLLANQSFKITADITEVLATFPQQNLLNHPIDEELAQQNKTRDPINCKQLGIKDHGVLLNSTFPYLKRLEVLPDKTDVAAEDFQQMDRTVSENQKTPELLRAREELQIVIPQDWTGNAHPSHYSSPLIRKWIESQGYPIPQLSPGVLALPKIADPQRGEFNSQLHLGSQSYIDQIPVSGNTGETLNTPSPEKIENIKTVNQLPRIVLKILRI</sequence>
<proteinExistence type="predicted"/>
<reference evidence="1 2" key="1">
    <citation type="submission" date="2023-01" db="EMBL/GenBank/DDBJ databases">
        <title>Genomes from the Australian National Cyanobacteria Reference Collection.</title>
        <authorList>
            <person name="Willis A."/>
            <person name="Lee E.M.F."/>
        </authorList>
    </citation>
    <scope>NUCLEOTIDE SEQUENCE [LARGE SCALE GENOMIC DNA]</scope>
    <source>
        <strain evidence="1 2">CS-1033</strain>
    </source>
</reference>
<organism evidence="1 2">
    <name type="scientific">Anabaenopsis arnoldii</name>
    <dbReference type="NCBI Taxonomy" id="2152938"/>
    <lineage>
        <taxon>Bacteria</taxon>
        <taxon>Bacillati</taxon>
        <taxon>Cyanobacteriota</taxon>
        <taxon>Cyanophyceae</taxon>
        <taxon>Nostocales</taxon>
        <taxon>Nodulariaceae</taxon>
        <taxon>Anabaenopsis</taxon>
    </lineage>
</organism>
<comment type="caution">
    <text evidence="1">The sequence shown here is derived from an EMBL/GenBank/DDBJ whole genome shotgun (WGS) entry which is preliminary data.</text>
</comment>
<keyword evidence="2" id="KW-1185">Reference proteome</keyword>
<dbReference type="RefSeq" id="WP_271732044.1">
    <property type="nucleotide sequence ID" value="NZ_JANQDP010000074.1"/>
</dbReference>
<dbReference type="EMBL" id="JAQMUH010000074">
    <property type="protein sequence ID" value="MDB9539241.1"/>
    <property type="molecule type" value="Genomic_DNA"/>
</dbReference>